<feature type="domain" description="TfoX C-terminal" evidence="2">
    <location>
        <begin position="117"/>
        <end position="193"/>
    </location>
</feature>
<dbReference type="PANTHER" id="PTHR36121">
    <property type="entry name" value="PROTEIN SXY"/>
    <property type="match status" value="1"/>
</dbReference>
<gene>
    <name evidence="3" type="ORF">M989_04345</name>
</gene>
<dbReference type="GO" id="GO:0030420">
    <property type="term" value="P:establishment of competence for transformation"/>
    <property type="evidence" value="ECO:0007669"/>
    <property type="project" value="InterPro"/>
</dbReference>
<feature type="domain" description="TfoX N-terminal" evidence="1">
    <location>
        <begin position="14"/>
        <end position="105"/>
    </location>
</feature>
<dbReference type="Gene3D" id="1.10.150.20">
    <property type="entry name" value="5' to 3' exonuclease, C-terminal subdomain"/>
    <property type="match status" value="1"/>
</dbReference>
<dbReference type="Gene3D" id="3.30.1460.30">
    <property type="entry name" value="YgaC/TfoX-N like chaperone"/>
    <property type="match status" value="1"/>
</dbReference>
<dbReference type="PATRIC" id="fig|1354264.4.peg.4501"/>
<accession>A0A1B7JDE0</accession>
<keyword evidence="4" id="KW-1185">Reference proteome</keyword>
<dbReference type="InterPro" id="IPR007076">
    <property type="entry name" value="TfoX_N"/>
</dbReference>
<name>A0A1B7JDE0_9ENTR</name>
<dbReference type="Pfam" id="PF04994">
    <property type="entry name" value="TfoX_C"/>
    <property type="match status" value="1"/>
</dbReference>
<dbReference type="PANTHER" id="PTHR36121:SF1">
    <property type="entry name" value="PROTEIN SXY"/>
    <property type="match status" value="1"/>
</dbReference>
<dbReference type="Pfam" id="PF04993">
    <property type="entry name" value="TfoX_N"/>
    <property type="match status" value="1"/>
</dbReference>
<evidence type="ECO:0000259" key="1">
    <source>
        <dbReference type="Pfam" id="PF04993"/>
    </source>
</evidence>
<dbReference type="Proteomes" id="UP000078386">
    <property type="component" value="Unassembled WGS sequence"/>
</dbReference>
<dbReference type="InterPro" id="IPR047525">
    <property type="entry name" value="TfoX-like"/>
</dbReference>
<dbReference type="SUPFAM" id="SSF159894">
    <property type="entry name" value="YgaC/TfoX-N like"/>
    <property type="match status" value="1"/>
</dbReference>
<evidence type="ECO:0000313" key="3">
    <source>
        <dbReference type="EMBL" id="OAT45981.1"/>
    </source>
</evidence>
<evidence type="ECO:0000259" key="2">
    <source>
        <dbReference type="Pfam" id="PF04994"/>
    </source>
</evidence>
<proteinExistence type="predicted"/>
<reference evidence="3 4" key="1">
    <citation type="submission" date="2016-04" db="EMBL/GenBank/DDBJ databases">
        <title>ATOL: Assembling a taxonomically balanced genome-scale reconstruction of the evolutionary history of the Enterobacteriaceae.</title>
        <authorList>
            <person name="Plunkett G.III."/>
            <person name="Neeno-Eckwall E.C."/>
            <person name="Glasner J.D."/>
            <person name="Perna N.T."/>
        </authorList>
    </citation>
    <scope>NUCLEOTIDE SEQUENCE [LARGE SCALE GENOMIC DNA]</scope>
    <source>
        <strain evidence="3 4">ATCC 51603</strain>
    </source>
</reference>
<dbReference type="PIRSF" id="PIRSF028788">
    <property type="entry name" value="TfoX_Sxy"/>
    <property type="match status" value="1"/>
</dbReference>
<dbReference type="InterPro" id="IPR026256">
    <property type="entry name" value="TfoX-like_gammaprotbact"/>
</dbReference>
<dbReference type="EMBL" id="LXEU01000088">
    <property type="protein sequence ID" value="OAT45981.1"/>
    <property type="molecule type" value="Genomic_DNA"/>
</dbReference>
<comment type="caution">
    <text evidence="3">The sequence shown here is derived from an EMBL/GenBank/DDBJ whole genome shotgun (WGS) entry which is preliminary data.</text>
</comment>
<dbReference type="RefSeq" id="WP_064548864.1">
    <property type="nucleotide sequence ID" value="NZ_LXEU01000088.1"/>
</dbReference>
<protein>
    <submittedName>
        <fullName evidence="3">DNA transformation protein</fullName>
    </submittedName>
</protein>
<dbReference type="AlphaFoldDB" id="A0A1B7JDE0"/>
<organism evidence="3 4">
    <name type="scientific">Kluyvera georgiana ATCC 51603</name>
    <dbReference type="NCBI Taxonomy" id="1354264"/>
    <lineage>
        <taxon>Bacteria</taxon>
        <taxon>Pseudomonadati</taxon>
        <taxon>Pseudomonadota</taxon>
        <taxon>Gammaproteobacteria</taxon>
        <taxon>Enterobacterales</taxon>
        <taxon>Enterobacteriaceae</taxon>
        <taxon>Kluyvera</taxon>
    </lineage>
</organism>
<dbReference type="InterPro" id="IPR007077">
    <property type="entry name" value="TfoX_C"/>
</dbReference>
<evidence type="ECO:0000313" key="4">
    <source>
        <dbReference type="Proteomes" id="UP000078386"/>
    </source>
</evidence>
<sequence>MKIISYKRIYQSQEYFSGLGKVKSRALFGGYSLAVDNTVFAMVAEGELYLRACEKNATYQAQHSPPLLTVRKRGHAQQLNYFRVDERLWSNKSELVLLGQFALEDAQSEKRRRRHLRLKDLPNLSFHMELLLHEAGIKDVRTLRNMGSKTAWMRLRQLRKQLSVNVLYSLEGAITGVHAAALPAKTRQELETWVQNYTQKR</sequence>